<dbReference type="InterPro" id="IPR006311">
    <property type="entry name" value="TAT_signal"/>
</dbReference>
<feature type="region of interest" description="Disordered" evidence="9">
    <location>
        <begin position="727"/>
        <end position="772"/>
    </location>
</feature>
<evidence type="ECO:0000256" key="5">
    <source>
        <dbReference type="ARBA" id="ARBA00022679"/>
    </source>
</evidence>
<evidence type="ECO:0000313" key="11">
    <source>
        <dbReference type="EMBL" id="PWD50838.1"/>
    </source>
</evidence>
<sequence>MSDRSPSPRDLLRRAAVGAAGAGLALAGGVVAALPAQAAPAAGTVQTATAPSDAVGSIDYTVYLPPGYDPAADYPSLYLLHGRGDTMAAWPQVTPTLDRLIEEGAIPPLVVVMPDAPWSMRGGYYVDSLYTGDDGGGPGAAVETAFTTDLIEHVDTTYATVDDPGARAVGGYSMGGAGALRYATAHQDLFSAGLILSPAVYVPTPPLDSSTREFGAYGVGNALFDEARYTELAYPSTFAALDESSPLHLFIAVGDDEWANPLPEDAIHDLDHEAATLYNAAKRVPGLTSELRVYDGGHDWGVWGRGFEEGMRDIGPRLRTAPPPAFPGTQVGSEGQDYAGGVLALPDGHAITATNLAASGMGHTSAGALDVVVQRLDTSGEVVWRTAIAGPANDRAYGVVSDGAGGVLVGGFTRAATDDVLLTRISGDGETLWTRTVGDRAAADRAYAITPDGDGGAYLAGYASGTLPPAAGQAGPAHAPAGDKDAALVHVDGDGEVVWTAGVGGAGEDKAYAVTTAADGTVVVAGSTTGAMPGGTPAGGLDAWVAGFSPAGVRLWLHQIGTDGSDQLQALVRTPDGVVAAGYAGGALPGATSAGASDLVAIALTSGGETLWTRQVGTAGDDRGAALVPGADGGVVLIGHSDGAWDVPAGGVDVVVLPLSASGEPGAAQQLGSPQRDGADEWDEANVFASVADDGASAWVQGITFGAVDGGVNLGLTDVFLTQVALAGGDPEPTDPPTTTSPPAEPSPTDTGTGGALPPGPGGPGGPSGGGLGAGGGAGGALGATGVDALGLVAAATALLAAGGLALRHRRRAQVLRLTGA</sequence>
<proteinExistence type="inferred from homology"/>
<dbReference type="InterPro" id="IPR000801">
    <property type="entry name" value="Esterase-like"/>
</dbReference>
<feature type="compositionally biased region" description="Pro residues" evidence="9">
    <location>
        <begin position="734"/>
        <end position="746"/>
    </location>
</feature>
<gene>
    <name evidence="11" type="ORF">C8046_09435</name>
</gene>
<dbReference type="Pfam" id="PF00756">
    <property type="entry name" value="Esterase"/>
    <property type="match status" value="1"/>
</dbReference>
<comment type="similarity">
    <text evidence="2">Belongs to the mycobacterial A85 antigen family.</text>
</comment>
<evidence type="ECO:0000256" key="9">
    <source>
        <dbReference type="SAM" id="MobiDB-lite"/>
    </source>
</evidence>
<dbReference type="OrthoDB" id="184858at2"/>
<keyword evidence="5" id="KW-0808">Transferase</keyword>
<evidence type="ECO:0000256" key="4">
    <source>
        <dbReference type="ARBA" id="ARBA00013244"/>
    </source>
</evidence>
<dbReference type="EC" id="2.3.1.122" evidence="3"/>
<dbReference type="GO" id="GO:0004144">
    <property type="term" value="F:diacylglycerol O-acyltransferase activity"/>
    <property type="evidence" value="ECO:0007669"/>
    <property type="project" value="UniProtKB-EC"/>
</dbReference>
<dbReference type="GO" id="GO:0050348">
    <property type="term" value="F:trehalose O-mycolyltransferase activity"/>
    <property type="evidence" value="ECO:0007669"/>
    <property type="project" value="UniProtKB-EC"/>
</dbReference>
<dbReference type="AlphaFoldDB" id="A0A2U1ZV34"/>
<comment type="caution">
    <text evidence="11">The sequence shown here is derived from an EMBL/GenBank/DDBJ whole genome shotgun (WGS) entry which is preliminary data.</text>
</comment>
<evidence type="ECO:0000256" key="8">
    <source>
        <dbReference type="ARBA" id="ARBA00048109"/>
    </source>
</evidence>
<dbReference type="InterPro" id="IPR011047">
    <property type="entry name" value="Quinoprotein_ADH-like_sf"/>
</dbReference>
<dbReference type="Gene3D" id="2.80.10.50">
    <property type="match status" value="1"/>
</dbReference>
<dbReference type="SUPFAM" id="SSF50998">
    <property type="entry name" value="Quinoprotein alcohol dehydrogenase-like"/>
    <property type="match status" value="1"/>
</dbReference>
<dbReference type="Gene3D" id="3.40.50.1820">
    <property type="entry name" value="alpha/beta hydrolase"/>
    <property type="match status" value="1"/>
</dbReference>
<dbReference type="InterPro" id="IPR050583">
    <property type="entry name" value="Mycobacterial_A85_antigen"/>
</dbReference>
<evidence type="ECO:0000256" key="3">
    <source>
        <dbReference type="ARBA" id="ARBA00012820"/>
    </source>
</evidence>
<keyword evidence="10" id="KW-0472">Membrane</keyword>
<evidence type="ECO:0000256" key="6">
    <source>
        <dbReference type="ARBA" id="ARBA00023315"/>
    </source>
</evidence>
<evidence type="ECO:0000256" key="2">
    <source>
        <dbReference type="ARBA" id="ARBA00005874"/>
    </source>
</evidence>
<comment type="catalytic activity">
    <reaction evidence="8">
        <text>an acyl-CoA + a 1,2-diacyl-sn-glycerol = a triacyl-sn-glycerol + CoA</text>
        <dbReference type="Rhea" id="RHEA:10868"/>
        <dbReference type="ChEBI" id="CHEBI:17815"/>
        <dbReference type="ChEBI" id="CHEBI:57287"/>
        <dbReference type="ChEBI" id="CHEBI:58342"/>
        <dbReference type="ChEBI" id="CHEBI:64615"/>
        <dbReference type="EC" id="2.3.1.20"/>
    </reaction>
</comment>
<dbReference type="SUPFAM" id="SSF53474">
    <property type="entry name" value="alpha/beta-Hydrolases"/>
    <property type="match status" value="1"/>
</dbReference>
<protein>
    <recommendedName>
        <fullName evidence="7">Acyl-CoA:diacylglycerol acyltransferase</fullName>
        <ecNumber evidence="3">2.3.1.122</ecNumber>
        <ecNumber evidence="4">2.3.1.20</ecNumber>
    </recommendedName>
</protein>
<evidence type="ECO:0000256" key="10">
    <source>
        <dbReference type="SAM" id="Phobius"/>
    </source>
</evidence>
<keyword evidence="10" id="KW-1133">Transmembrane helix</keyword>
<organism evidence="11 12">
    <name type="scientific">Serinibacter arcticus</name>
    <dbReference type="NCBI Taxonomy" id="1655435"/>
    <lineage>
        <taxon>Bacteria</taxon>
        <taxon>Bacillati</taxon>
        <taxon>Actinomycetota</taxon>
        <taxon>Actinomycetes</taxon>
        <taxon>Micrococcales</taxon>
        <taxon>Beutenbergiaceae</taxon>
        <taxon>Serinibacter</taxon>
    </lineage>
</organism>
<reference evidence="11 12" key="1">
    <citation type="submission" date="2018-03" db="EMBL/GenBank/DDBJ databases">
        <title>Genome assembly of novel Miniimonas species PCH200.</title>
        <authorList>
            <person name="Thakur V."/>
            <person name="Kumar V."/>
            <person name="Singh D."/>
        </authorList>
    </citation>
    <scope>NUCLEOTIDE SEQUENCE [LARGE SCALE GENOMIC DNA]</scope>
    <source>
        <strain evidence="11 12">PCH200</strain>
    </source>
</reference>
<dbReference type="RefSeq" id="WP_109229220.1">
    <property type="nucleotide sequence ID" value="NZ_PYHR01000002.1"/>
</dbReference>
<dbReference type="InterPro" id="IPR029058">
    <property type="entry name" value="AB_hydrolase_fold"/>
</dbReference>
<dbReference type="PROSITE" id="PS51318">
    <property type="entry name" value="TAT"/>
    <property type="match status" value="1"/>
</dbReference>
<evidence type="ECO:0000256" key="7">
    <source>
        <dbReference type="ARBA" id="ARBA00032572"/>
    </source>
</evidence>
<comment type="catalytic activity">
    <reaction evidence="1">
        <text>2 alpha,alpha'-trehalose 6-mycolate = alpha,alpha'-trehalose 6,6'-bismycolate + alpha,alpha-trehalose</text>
        <dbReference type="Rhea" id="RHEA:23472"/>
        <dbReference type="ChEBI" id="CHEBI:16551"/>
        <dbReference type="ChEBI" id="CHEBI:18195"/>
        <dbReference type="ChEBI" id="CHEBI:18234"/>
        <dbReference type="EC" id="2.3.1.122"/>
    </reaction>
</comment>
<dbReference type="Proteomes" id="UP000245166">
    <property type="component" value="Unassembled WGS sequence"/>
</dbReference>
<dbReference type="EC" id="2.3.1.20" evidence="4"/>
<name>A0A2U1ZV34_9MICO</name>
<feature type="transmembrane region" description="Helical" evidence="10">
    <location>
        <begin position="789"/>
        <end position="807"/>
    </location>
</feature>
<keyword evidence="6" id="KW-0012">Acyltransferase</keyword>
<dbReference type="EMBL" id="PYHR01000002">
    <property type="protein sequence ID" value="PWD50838.1"/>
    <property type="molecule type" value="Genomic_DNA"/>
</dbReference>
<dbReference type="PANTHER" id="PTHR48098">
    <property type="entry name" value="ENTEROCHELIN ESTERASE-RELATED"/>
    <property type="match status" value="1"/>
</dbReference>
<dbReference type="PANTHER" id="PTHR48098:SF1">
    <property type="entry name" value="DIACYLGLYCEROL ACYLTRANSFERASE_MYCOLYLTRANSFERASE AG85A"/>
    <property type="match status" value="1"/>
</dbReference>
<keyword evidence="12" id="KW-1185">Reference proteome</keyword>
<accession>A0A2U1ZV34</accession>
<evidence type="ECO:0000256" key="1">
    <source>
        <dbReference type="ARBA" id="ARBA00000697"/>
    </source>
</evidence>
<keyword evidence="10" id="KW-0812">Transmembrane</keyword>
<evidence type="ECO:0000313" key="12">
    <source>
        <dbReference type="Proteomes" id="UP000245166"/>
    </source>
</evidence>